<name>A0AA40E328_9PEZI</name>
<accession>A0AA40E328</accession>
<protein>
    <submittedName>
        <fullName evidence="1">Uncharacterized protein</fullName>
    </submittedName>
</protein>
<comment type="caution">
    <text evidence="1">The sequence shown here is derived from an EMBL/GenBank/DDBJ whole genome shotgun (WGS) entry which is preliminary data.</text>
</comment>
<proteinExistence type="predicted"/>
<dbReference type="Proteomes" id="UP001172102">
    <property type="component" value="Unassembled WGS sequence"/>
</dbReference>
<evidence type="ECO:0000313" key="2">
    <source>
        <dbReference type="Proteomes" id="UP001172102"/>
    </source>
</evidence>
<keyword evidence="2" id="KW-1185">Reference proteome</keyword>
<sequence length="150" mass="16605">MAIPEYFGRIMNTGPLARHCRRPQKAGSVLIQSVGRCEHPTPRFILHRTECTLIALLMEVRADSGCTTPNKNGARVQKQSAMTEREDSFTSRDFEVRPGTPCVGRPSTELSNAQAQALDPQSTSFAVSGTLHLRAVSRIQANLDVQIWRT</sequence>
<gene>
    <name evidence="1" type="ORF">B0H67DRAFT_682645</name>
</gene>
<dbReference type="AlphaFoldDB" id="A0AA40E328"/>
<evidence type="ECO:0000313" key="1">
    <source>
        <dbReference type="EMBL" id="KAK0720798.1"/>
    </source>
</evidence>
<dbReference type="EMBL" id="JAUKUA010000003">
    <property type="protein sequence ID" value="KAK0720798.1"/>
    <property type="molecule type" value="Genomic_DNA"/>
</dbReference>
<organism evidence="1 2">
    <name type="scientific">Lasiosphaeris hirsuta</name>
    <dbReference type="NCBI Taxonomy" id="260670"/>
    <lineage>
        <taxon>Eukaryota</taxon>
        <taxon>Fungi</taxon>
        <taxon>Dikarya</taxon>
        <taxon>Ascomycota</taxon>
        <taxon>Pezizomycotina</taxon>
        <taxon>Sordariomycetes</taxon>
        <taxon>Sordariomycetidae</taxon>
        <taxon>Sordariales</taxon>
        <taxon>Lasiosphaeriaceae</taxon>
        <taxon>Lasiosphaeris</taxon>
    </lineage>
</organism>
<reference evidence="1" key="1">
    <citation type="submission" date="2023-06" db="EMBL/GenBank/DDBJ databases">
        <title>Genome-scale phylogeny and comparative genomics of the fungal order Sordariales.</title>
        <authorList>
            <consortium name="Lawrence Berkeley National Laboratory"/>
            <person name="Hensen N."/>
            <person name="Bonometti L."/>
            <person name="Westerberg I."/>
            <person name="Brannstrom I.O."/>
            <person name="Guillou S."/>
            <person name="Cros-Aarteil S."/>
            <person name="Calhoun S."/>
            <person name="Haridas S."/>
            <person name="Kuo A."/>
            <person name="Mondo S."/>
            <person name="Pangilinan J."/>
            <person name="Riley R."/>
            <person name="Labutti K."/>
            <person name="Andreopoulos B."/>
            <person name="Lipzen A."/>
            <person name="Chen C."/>
            <person name="Yanf M."/>
            <person name="Daum C."/>
            <person name="Ng V."/>
            <person name="Clum A."/>
            <person name="Steindorff A."/>
            <person name="Ohm R."/>
            <person name="Martin F."/>
            <person name="Silar P."/>
            <person name="Natvig D."/>
            <person name="Lalanne C."/>
            <person name="Gautier V."/>
            <person name="Ament-Velasquez S.L."/>
            <person name="Kruys A."/>
            <person name="Hutchinson M.I."/>
            <person name="Powell A.J."/>
            <person name="Barry K."/>
            <person name="Miller A.N."/>
            <person name="Grigoriev I.V."/>
            <person name="Debuchy R."/>
            <person name="Gladieux P."/>
            <person name="Thoren M.H."/>
            <person name="Johannesson H."/>
        </authorList>
    </citation>
    <scope>NUCLEOTIDE SEQUENCE</scope>
    <source>
        <strain evidence="1">SMH4607-1</strain>
    </source>
</reference>